<accession>A0A061RVU9</accession>
<gene>
    <name evidence="1" type="ORF">TSPGSL018_21240</name>
</gene>
<proteinExistence type="predicted"/>
<dbReference type="AlphaFoldDB" id="A0A061RVU9"/>
<dbReference type="PANTHER" id="PTHR34801">
    <property type="entry name" value="EXPRESSED PROTEIN"/>
    <property type="match status" value="1"/>
</dbReference>
<dbReference type="EMBL" id="GBEZ01009515">
    <property type="protein sequence ID" value="JAC76078.1"/>
    <property type="molecule type" value="Transcribed_RNA"/>
</dbReference>
<sequence length="328" mass="36072">MARTQCLAVDRTSISRNGLRTTSKHVRRGKTPAELLWKIQCSRSVNCIQLDSDNCTKTASLHNGTESAFRSKAAGFMACIAFAGGNLLSPIEVKAQLVPEPQIGDCIDCLGEVKGTLNTCSLSAPSCVSSQNDDEAHFVAPWMYDLPQDKALEQLIVVATGGPYDPMALQTPFGRSRSDVAAFILQGTFNVLAGRPPPEARPGPQLQQGYDPFDGELVDRHTTADGVEYLRFVFGRGNAEAAPEQVVDADASRVQPGPLGGTPRLSFTDSPIVWDNNYSRRLLESLRKALRFEIVPVITDFDPRFNNDRQLWFEKLLDPGNERYRPSE</sequence>
<name>A0A061RVU9_9CHLO</name>
<reference evidence="1" key="1">
    <citation type="submission" date="2014-05" db="EMBL/GenBank/DDBJ databases">
        <title>The transcriptome of the halophilic microalga Tetraselmis sp. GSL018 isolated from the Great Salt Lake, Utah.</title>
        <authorList>
            <person name="Jinkerson R.E."/>
            <person name="D'Adamo S."/>
            <person name="Posewitz M.C."/>
        </authorList>
    </citation>
    <scope>NUCLEOTIDE SEQUENCE</scope>
    <source>
        <strain evidence="1">GSL018</strain>
    </source>
</reference>
<protein>
    <submittedName>
        <fullName evidence="1">Uncharacterized protein</fullName>
    </submittedName>
</protein>
<organism evidence="1">
    <name type="scientific">Tetraselmis sp. GSL018</name>
    <dbReference type="NCBI Taxonomy" id="582737"/>
    <lineage>
        <taxon>Eukaryota</taxon>
        <taxon>Viridiplantae</taxon>
        <taxon>Chlorophyta</taxon>
        <taxon>core chlorophytes</taxon>
        <taxon>Chlorodendrophyceae</taxon>
        <taxon>Chlorodendrales</taxon>
        <taxon>Chlorodendraceae</taxon>
        <taxon>Tetraselmis</taxon>
    </lineage>
</organism>
<dbReference type="PANTHER" id="PTHR34801:SF2">
    <property type="entry name" value="EXPRESSED PROTEIN"/>
    <property type="match status" value="1"/>
</dbReference>
<evidence type="ECO:0000313" key="1">
    <source>
        <dbReference type="EMBL" id="JAC76078.1"/>
    </source>
</evidence>